<dbReference type="InterPro" id="IPR004805">
    <property type="entry name" value="DnaE2/DnaE/PolC"/>
</dbReference>
<dbReference type="InterPro" id="IPR016195">
    <property type="entry name" value="Pol/histidinol_Pase-like"/>
</dbReference>
<dbReference type="Pfam" id="PF02811">
    <property type="entry name" value="PHP"/>
    <property type="match status" value="1"/>
</dbReference>
<keyword evidence="1" id="KW-0808">Transferase</keyword>
<keyword evidence="3" id="KW-0235">DNA replication</keyword>
<dbReference type="Pfam" id="PF17657">
    <property type="entry name" value="DNA_pol3_finger"/>
    <property type="match status" value="1"/>
</dbReference>
<reference evidence="6 7" key="1">
    <citation type="submission" date="2019-11" db="EMBL/GenBank/DDBJ databases">
        <title>Draft genome sequence of 12 host-associated Lactobacillus reuteri rodent strains.</title>
        <authorList>
            <person name="Zhang S."/>
            <person name="Ozcam M."/>
            <person name="Van Pijkeren J.P."/>
        </authorList>
    </citation>
    <scope>NUCLEOTIDE SEQUENCE [LARGE SCALE GENOMIC DNA]</scope>
    <source>
        <strain evidence="6 7">6799jm-1</strain>
    </source>
</reference>
<dbReference type="InterPro" id="IPR040982">
    <property type="entry name" value="DNA_pol3_finger"/>
</dbReference>
<dbReference type="Proteomes" id="UP000452188">
    <property type="component" value="Unassembled WGS sequence"/>
</dbReference>
<evidence type="ECO:0000259" key="5">
    <source>
        <dbReference type="SMART" id="SM00481"/>
    </source>
</evidence>
<evidence type="ECO:0000313" key="7">
    <source>
        <dbReference type="Proteomes" id="UP000452188"/>
    </source>
</evidence>
<evidence type="ECO:0000256" key="2">
    <source>
        <dbReference type="ARBA" id="ARBA00022695"/>
    </source>
</evidence>
<dbReference type="EMBL" id="WJMV01000003">
    <property type="protein sequence ID" value="MRG74521.1"/>
    <property type="molecule type" value="Genomic_DNA"/>
</dbReference>
<dbReference type="SMART" id="SM00481">
    <property type="entry name" value="POLIIIAc"/>
    <property type="match status" value="1"/>
</dbReference>
<protein>
    <submittedName>
        <fullName evidence="6">PHP domain-containing protein</fullName>
    </submittedName>
</protein>
<dbReference type="InterPro" id="IPR003141">
    <property type="entry name" value="Pol/His_phosphatase_N"/>
</dbReference>
<dbReference type="InterPro" id="IPR004013">
    <property type="entry name" value="PHP_dom"/>
</dbReference>
<keyword evidence="4" id="KW-0239">DNA-directed DNA polymerase</keyword>
<evidence type="ECO:0000256" key="1">
    <source>
        <dbReference type="ARBA" id="ARBA00022679"/>
    </source>
</evidence>
<organism evidence="6 7">
    <name type="scientific">Limosilactobacillus reuteri</name>
    <name type="common">Lactobacillus reuteri</name>
    <dbReference type="NCBI Taxonomy" id="1598"/>
    <lineage>
        <taxon>Bacteria</taxon>
        <taxon>Bacillati</taxon>
        <taxon>Bacillota</taxon>
        <taxon>Bacilli</taxon>
        <taxon>Lactobacillales</taxon>
        <taxon>Lactobacillaceae</taxon>
        <taxon>Limosilactobacillus</taxon>
    </lineage>
</organism>
<dbReference type="Pfam" id="PF07733">
    <property type="entry name" value="DNA_pol3_alpha"/>
    <property type="match status" value="1"/>
</dbReference>
<sequence>MSYNYWISCHQHTHFSNNSYFEVVTKPEDYIKYAEENNLPAVCITEHGGVQGWIKKKELVDAAGLKFIDGIEAYVTMNLNDKNRGYHTIIIAKNYEGVKKINKLSSDSFNREDGHFYYRPRILFDDLESAVKQGNIYVTTACLAGAVAQNLPEHSENKDRSEEKQLVLEKWLQLAINYPDNVFLEVQPHHDKEQIRLNHSLQNYATTYGLKLIAANDIHSLNPEHDRLRKIIKKGKKNRYDDDDKFELWCKSRSEMFEAFQEQGVLTDKEINDALDLTVEIANSVESFELDKSHKYPQLYTDPDKEFQKRIKQGLVDRGVDKLPKDERKIYIDRVNREYKVYKHNGAINYMLSHQDILNAAKAHGVRFGYSRGSVSGSLIAYLCGQTEMDSVKFNLNFGRFMNPSRISLADIDTDMWKPEQQWTQQWILQNPKWHAASIMTANTYGLKAAIKAIADGMERYEGRPAYIQSIRNQIAEDGFIPEALYEEHQQLIDDAKKVVGVIDSFGRHAAGIVIDTNTIDDAMGTQTISGWDYPVTQVAMKEIDHVNWVKYDVLGLDNIGLISRTAELAGIPFPTPDSDFIDFNDEKVWKSMRNNNIGIFQFEGDRAGKILRSLFSKETLQNIKDKVPNVKYMDLLSLANGAMRPSGAGFIDAVTHGKFKDNGHPALNEFLAPTLGYLVYQEQLMEFLVKFCGFSEPESDLVRRGIGKKDKRIMDEEVPKIKPNFVKTMINVYQDTQEHAEKIADDFIQVFMDAANYGFSINHSMAYSYIGYISTWLRYYYPLEWCTAAFQIWKGKQDKLNKVVRFAESQRITLKPFKFRKSKSDYYMDSQNNSIYEGTASIKGVSSNVGNYLYLLRDKQNKNFVDLLMDIYDNSQIEVKNVGDSSKDGTYEIKELYNTFTEDELKEIDKLVKNNSLSPIKQESPAIAVTQRDLLNLILLNFFSEYGSPKRLKSVYEKFHKNYKPKNKRFVGKSQKYHECLEYEKSLDDDNFPLITTLQNEYDLLGRCLTTNSNIPSNYAFITSLVVRSNKVVVGLYSIKHGKEIKAFISKRLYNSSSIAKGDLIKVGDTSARPKTIMQDGKWVKSRTDKDLWIDGFEHVNKAN</sequence>
<gene>
    <name evidence="6" type="ORF">GIX79_01840</name>
</gene>
<dbReference type="GO" id="GO:0003887">
    <property type="term" value="F:DNA-directed DNA polymerase activity"/>
    <property type="evidence" value="ECO:0007669"/>
    <property type="project" value="UniProtKB-KW"/>
</dbReference>
<dbReference type="InterPro" id="IPR011708">
    <property type="entry name" value="DNA_pol3_alpha_NTPase_dom"/>
</dbReference>
<keyword evidence="2" id="KW-0548">Nucleotidyltransferase</keyword>
<proteinExistence type="predicted"/>
<dbReference type="PANTHER" id="PTHR32294">
    <property type="entry name" value="DNA POLYMERASE III SUBUNIT ALPHA"/>
    <property type="match status" value="1"/>
</dbReference>
<dbReference type="AlphaFoldDB" id="A0AAW9U4B1"/>
<evidence type="ECO:0000313" key="6">
    <source>
        <dbReference type="EMBL" id="MRG74521.1"/>
    </source>
</evidence>
<dbReference type="RefSeq" id="WP_019253470.1">
    <property type="nucleotide sequence ID" value="NZ_LT600330.1"/>
</dbReference>
<evidence type="ECO:0000256" key="3">
    <source>
        <dbReference type="ARBA" id="ARBA00022705"/>
    </source>
</evidence>
<feature type="domain" description="Polymerase/histidinol phosphatase N-terminal" evidence="5">
    <location>
        <begin position="7"/>
        <end position="77"/>
    </location>
</feature>
<name>A0AAW9U4B1_LIMRT</name>
<dbReference type="PANTHER" id="PTHR32294:SF0">
    <property type="entry name" value="DNA POLYMERASE III SUBUNIT ALPHA"/>
    <property type="match status" value="1"/>
</dbReference>
<dbReference type="Gene3D" id="3.20.20.140">
    <property type="entry name" value="Metal-dependent hydrolases"/>
    <property type="match status" value="1"/>
</dbReference>
<dbReference type="GO" id="GO:0006260">
    <property type="term" value="P:DNA replication"/>
    <property type="evidence" value="ECO:0007669"/>
    <property type="project" value="UniProtKB-KW"/>
</dbReference>
<accession>A0AAW9U4B1</accession>
<dbReference type="SUPFAM" id="SSF89550">
    <property type="entry name" value="PHP domain-like"/>
    <property type="match status" value="1"/>
</dbReference>
<dbReference type="GO" id="GO:0008408">
    <property type="term" value="F:3'-5' exonuclease activity"/>
    <property type="evidence" value="ECO:0007669"/>
    <property type="project" value="InterPro"/>
</dbReference>
<comment type="caution">
    <text evidence="6">The sequence shown here is derived from an EMBL/GenBank/DDBJ whole genome shotgun (WGS) entry which is preliminary data.</text>
</comment>
<evidence type="ECO:0000256" key="4">
    <source>
        <dbReference type="ARBA" id="ARBA00022932"/>
    </source>
</evidence>